<dbReference type="AlphaFoldDB" id="A0AA43QX32"/>
<evidence type="ECO:0000313" key="1">
    <source>
        <dbReference type="EMBL" id="MDI3349594.1"/>
    </source>
</evidence>
<evidence type="ECO:0000313" key="2">
    <source>
        <dbReference type="Proteomes" id="UP001162175"/>
    </source>
</evidence>
<protein>
    <submittedName>
        <fullName evidence="1">Uncharacterized protein</fullName>
    </submittedName>
</protein>
<dbReference type="Proteomes" id="UP001162175">
    <property type="component" value="Unassembled WGS sequence"/>
</dbReference>
<organism evidence="1 2">
    <name type="scientific">Mycoplasmopsis arginini</name>
    <name type="common">Mycoplasma arginini</name>
    <dbReference type="NCBI Taxonomy" id="2094"/>
    <lineage>
        <taxon>Bacteria</taxon>
        <taxon>Bacillati</taxon>
        <taxon>Mycoplasmatota</taxon>
        <taxon>Mycoplasmoidales</taxon>
        <taxon>Metamycoplasmataceae</taxon>
        <taxon>Mycoplasmopsis</taxon>
    </lineage>
</organism>
<accession>A0AA43QX32</accession>
<name>A0AA43QX32_MYCAR</name>
<proteinExistence type="predicted"/>
<comment type="caution">
    <text evidence="1">The sequence shown here is derived from an EMBL/GenBank/DDBJ whole genome shotgun (WGS) entry which is preliminary data.</text>
</comment>
<dbReference type="EMBL" id="JAPFAR010000047">
    <property type="protein sequence ID" value="MDI3349594.1"/>
    <property type="molecule type" value="Genomic_DNA"/>
</dbReference>
<sequence>MLLTIPTSDGLYKLNEPWINESVIYSLTTGVPTSLGVCGSDPITCVI</sequence>
<gene>
    <name evidence="1" type="ORF">DCBHLPFO_00724</name>
</gene>
<reference evidence="1" key="1">
    <citation type="submission" date="2022-11" db="EMBL/GenBank/DDBJ databases">
        <title>Draft genome of Mycoplasma arginini isolated from fly.</title>
        <authorList>
            <person name="Severgnini M."/>
            <person name="Gioia G."/>
            <person name="Cremonesi P."/>
            <person name="Moroni P."/>
            <person name="Addis M.F."/>
            <person name="Castiglioni B."/>
        </authorList>
    </citation>
    <scope>NUCLEOTIDE SEQUENCE</scope>
    <source>
        <strain evidence="1">QMP CG1-1632</strain>
    </source>
</reference>